<dbReference type="Proteomes" id="UP000326837">
    <property type="component" value="Chromosome"/>
</dbReference>
<evidence type="ECO:0000313" key="3">
    <source>
        <dbReference type="Proteomes" id="UP000326837"/>
    </source>
</evidence>
<gene>
    <name evidence="2" type="ORF">PLANPX_3838</name>
</gene>
<evidence type="ECO:0000313" key="2">
    <source>
        <dbReference type="EMBL" id="BBO34226.1"/>
    </source>
</evidence>
<protein>
    <recommendedName>
        <fullName evidence="4">Mu-protocadherin-putative cell-suface protein</fullName>
    </recommendedName>
</protein>
<organism evidence="2 3">
    <name type="scientific">Lacipirellula parvula</name>
    <dbReference type="NCBI Taxonomy" id="2650471"/>
    <lineage>
        <taxon>Bacteria</taxon>
        <taxon>Pseudomonadati</taxon>
        <taxon>Planctomycetota</taxon>
        <taxon>Planctomycetia</taxon>
        <taxon>Pirellulales</taxon>
        <taxon>Lacipirellulaceae</taxon>
        <taxon>Lacipirellula</taxon>
    </lineage>
</organism>
<proteinExistence type="predicted"/>
<evidence type="ECO:0008006" key="4">
    <source>
        <dbReference type="Google" id="ProtNLM"/>
    </source>
</evidence>
<dbReference type="AlphaFoldDB" id="A0A5K7XIQ4"/>
<feature type="region of interest" description="Disordered" evidence="1">
    <location>
        <begin position="1"/>
        <end position="44"/>
    </location>
</feature>
<dbReference type="KEGG" id="lpav:PLANPX_3838"/>
<accession>A0A5K7XIQ4</accession>
<feature type="compositionally biased region" description="Polar residues" evidence="1">
    <location>
        <begin position="1"/>
        <end position="15"/>
    </location>
</feature>
<dbReference type="RefSeq" id="WP_152099847.1">
    <property type="nucleotide sequence ID" value="NZ_AP021861.1"/>
</dbReference>
<keyword evidence="3" id="KW-1185">Reference proteome</keyword>
<sequence>MHGLSASSNRSAGQLQSGGGGNFDVNTGTAEGPRGGQAAGIAVTGPGGNTAGRAVGVGSEGGVAAAGGVKGAGGAAAGRAVGVGPGGQVGAVGGVRGPEGGAAVRGVTAGPRGAAAGFARVSPSGRYVAGAAVRTNYSHWGVYGRGWYAQYPGAWLAAGWAAGAAWNACTWNSASAYCGYSDEPPVYYDYGNNVTYEDGNVYVNGDDAGTSEQYYDQADQIAAAGAAVPASPDSDWLPLGVFAFTKPDQTTSDISIQLAVNKEGVIRGNYTDSATKQNQVVQGSIDKKTQRVAFTVGDNKTSVIETGLYNLTKEEAPCLLHIGKDQTEQWLLVRLKQPQDAPTAGAAP</sequence>
<name>A0A5K7XIQ4_9BACT</name>
<reference evidence="3" key="1">
    <citation type="submission" date="2019-10" db="EMBL/GenBank/DDBJ databases">
        <title>Lacipirellula parvula gen. nov., sp. nov., representing a lineage of planctomycetes widespread in freshwater anoxic habitats, and description of the family Lacipirellulaceae.</title>
        <authorList>
            <person name="Dedysh S.N."/>
            <person name="Kulichevskaya I.S."/>
            <person name="Beletsky A.V."/>
            <person name="Rakitin A.L."/>
            <person name="Mardanov A.V."/>
            <person name="Ivanova A.A."/>
            <person name="Saltykova V.X."/>
            <person name="Rijpstra W.I.C."/>
            <person name="Sinninghe Damste J.S."/>
            <person name="Ravin N.V."/>
        </authorList>
    </citation>
    <scope>NUCLEOTIDE SEQUENCE [LARGE SCALE GENOMIC DNA]</scope>
    <source>
        <strain evidence="3">PX69</strain>
    </source>
</reference>
<dbReference type="EMBL" id="AP021861">
    <property type="protein sequence ID" value="BBO34226.1"/>
    <property type="molecule type" value="Genomic_DNA"/>
</dbReference>
<evidence type="ECO:0000256" key="1">
    <source>
        <dbReference type="SAM" id="MobiDB-lite"/>
    </source>
</evidence>